<dbReference type="InterPro" id="IPR014314">
    <property type="entry name" value="Succ_DH_cytb556"/>
</dbReference>
<evidence type="ECO:0000256" key="1">
    <source>
        <dbReference type="ARBA" id="ARBA00004370"/>
    </source>
</evidence>
<evidence type="ECO:0000313" key="10">
    <source>
        <dbReference type="Proteomes" id="UP000078348"/>
    </source>
</evidence>
<evidence type="ECO:0000256" key="4">
    <source>
        <dbReference type="ARBA" id="ARBA00022723"/>
    </source>
</evidence>
<evidence type="ECO:0000256" key="7">
    <source>
        <dbReference type="ARBA" id="ARBA00023136"/>
    </source>
</evidence>
<evidence type="ECO:0000256" key="8">
    <source>
        <dbReference type="SAM" id="Phobius"/>
    </source>
</evidence>
<keyword evidence="2" id="KW-0349">Heme</keyword>
<dbReference type="GO" id="GO:0006121">
    <property type="term" value="P:mitochondrial electron transport, succinate to ubiquinone"/>
    <property type="evidence" value="ECO:0007669"/>
    <property type="project" value="TreeGrafter"/>
</dbReference>
<dbReference type="GO" id="GO:0006099">
    <property type="term" value="P:tricarboxylic acid cycle"/>
    <property type="evidence" value="ECO:0007669"/>
    <property type="project" value="InterPro"/>
</dbReference>
<dbReference type="GO" id="GO:0016020">
    <property type="term" value="C:membrane"/>
    <property type="evidence" value="ECO:0007669"/>
    <property type="project" value="UniProtKB-SubCell"/>
</dbReference>
<keyword evidence="6" id="KW-0408">Iron</keyword>
<dbReference type="Pfam" id="PF01127">
    <property type="entry name" value="Sdh_cyt"/>
    <property type="match status" value="1"/>
</dbReference>
<dbReference type="GO" id="GO:0046872">
    <property type="term" value="F:metal ion binding"/>
    <property type="evidence" value="ECO:0007669"/>
    <property type="project" value="UniProtKB-KW"/>
</dbReference>
<feature type="transmembrane region" description="Helical" evidence="8">
    <location>
        <begin position="70"/>
        <end position="89"/>
    </location>
</feature>
<keyword evidence="10" id="KW-1185">Reference proteome</keyword>
<comment type="caution">
    <text evidence="9">The sequence shown here is derived from an EMBL/GenBank/DDBJ whole genome shotgun (WGS) entry which is preliminary data.</text>
</comment>
<dbReference type="CDD" id="cd03499">
    <property type="entry name" value="SQR_TypeC_SdhC"/>
    <property type="match status" value="1"/>
</dbReference>
<dbReference type="EMBL" id="LXWW01000119">
    <property type="protein sequence ID" value="OAO15749.1"/>
    <property type="molecule type" value="Genomic_DNA"/>
</dbReference>
<name>A0A196SIH5_BLAHN</name>
<dbReference type="InterPro" id="IPR000701">
    <property type="entry name" value="SuccDH_FuR_B_TM-su"/>
</dbReference>
<feature type="transmembrane region" description="Helical" evidence="8">
    <location>
        <begin position="101"/>
        <end position="119"/>
    </location>
</feature>
<keyword evidence="4" id="KW-0479">Metal-binding</keyword>
<dbReference type="OrthoDB" id="588261at2759"/>
<dbReference type="GO" id="GO:0005739">
    <property type="term" value="C:mitochondrion"/>
    <property type="evidence" value="ECO:0007669"/>
    <property type="project" value="GOC"/>
</dbReference>
<evidence type="ECO:0000256" key="6">
    <source>
        <dbReference type="ARBA" id="ARBA00023004"/>
    </source>
</evidence>
<sequence length="175" mass="19917">MQPALLARRFQPLLKSTQTMALKASPVVFQRNLSYIEEQYARGRMVSPHLSIYKIRWATMSSGCHRLTGLGLWMGFSAVGIAALCGCNVPALMEAIKFHPIVLYGGKFFLSYALGYHYVCGLRHIFFDYYPDKLTWKNISSSSLWIIFGMFFVSCFLTVAKLPALKNKEEKVKKE</sequence>
<dbReference type="PANTHER" id="PTHR10978:SF5">
    <property type="entry name" value="SUCCINATE DEHYDROGENASE CYTOCHROME B560 SUBUNIT, MITOCHONDRIAL"/>
    <property type="match status" value="1"/>
</dbReference>
<evidence type="ECO:0000313" key="9">
    <source>
        <dbReference type="EMBL" id="OAO15749.1"/>
    </source>
</evidence>
<organism evidence="9 10">
    <name type="scientific">Blastocystis sp. subtype 1 (strain ATCC 50177 / NandII)</name>
    <dbReference type="NCBI Taxonomy" id="478820"/>
    <lineage>
        <taxon>Eukaryota</taxon>
        <taxon>Sar</taxon>
        <taxon>Stramenopiles</taxon>
        <taxon>Bigyra</taxon>
        <taxon>Opalozoa</taxon>
        <taxon>Opalinata</taxon>
        <taxon>Blastocystidae</taxon>
        <taxon>Blastocystis</taxon>
    </lineage>
</organism>
<accession>A0A196SIH5</accession>
<dbReference type="PANTHER" id="PTHR10978">
    <property type="entry name" value="SUCCINATE DEHYDROGENASE CYTOCHROME B560 SUBUNIT"/>
    <property type="match status" value="1"/>
</dbReference>
<keyword evidence="3 8" id="KW-0812">Transmembrane</keyword>
<proteinExistence type="predicted"/>
<evidence type="ECO:0000256" key="3">
    <source>
        <dbReference type="ARBA" id="ARBA00022692"/>
    </source>
</evidence>
<dbReference type="Gene3D" id="1.20.1300.10">
    <property type="entry name" value="Fumarate reductase/succinate dehydrogenase, transmembrane subunit"/>
    <property type="match status" value="1"/>
</dbReference>
<protein>
    <submittedName>
        <fullName evidence="9">Succinate dehydrogenase C</fullName>
    </submittedName>
</protein>
<keyword evidence="5 8" id="KW-1133">Transmembrane helix</keyword>
<dbReference type="Proteomes" id="UP000078348">
    <property type="component" value="Unassembled WGS sequence"/>
</dbReference>
<dbReference type="GO" id="GO:0009055">
    <property type="term" value="F:electron transfer activity"/>
    <property type="evidence" value="ECO:0007669"/>
    <property type="project" value="InterPro"/>
</dbReference>
<dbReference type="AlphaFoldDB" id="A0A196SIH5"/>
<keyword evidence="7 8" id="KW-0472">Membrane</keyword>
<gene>
    <name evidence="9" type="ORF">AV274_2528</name>
</gene>
<reference evidence="9 10" key="1">
    <citation type="submission" date="2016-05" db="EMBL/GenBank/DDBJ databases">
        <title>Nuclear genome of Blastocystis sp. subtype 1 NandII.</title>
        <authorList>
            <person name="Gentekaki E."/>
            <person name="Curtis B."/>
            <person name="Stairs C."/>
            <person name="Eme L."/>
            <person name="Herman E."/>
            <person name="Klimes V."/>
            <person name="Arias M.C."/>
            <person name="Elias M."/>
            <person name="Hilliou F."/>
            <person name="Klute M."/>
            <person name="Malik S.-B."/>
            <person name="Pightling A."/>
            <person name="Rachubinski R."/>
            <person name="Salas D."/>
            <person name="Schlacht A."/>
            <person name="Suga H."/>
            <person name="Archibald J."/>
            <person name="Ball S.G."/>
            <person name="Clark G."/>
            <person name="Dacks J."/>
            <person name="Van Der Giezen M."/>
            <person name="Tsaousis A."/>
            <person name="Roger A."/>
        </authorList>
    </citation>
    <scope>NUCLEOTIDE SEQUENCE [LARGE SCALE GENOMIC DNA]</scope>
    <source>
        <strain evidence="10">ATCC 50177 / NandII</strain>
    </source>
</reference>
<dbReference type="STRING" id="478820.A0A196SIH5"/>
<dbReference type="SUPFAM" id="SSF81343">
    <property type="entry name" value="Fumarate reductase respiratory complex transmembrane subunits"/>
    <property type="match status" value="1"/>
</dbReference>
<feature type="transmembrane region" description="Helical" evidence="8">
    <location>
        <begin position="139"/>
        <end position="164"/>
    </location>
</feature>
<evidence type="ECO:0000256" key="2">
    <source>
        <dbReference type="ARBA" id="ARBA00022617"/>
    </source>
</evidence>
<dbReference type="InterPro" id="IPR034804">
    <property type="entry name" value="SQR/QFR_C/D"/>
</dbReference>
<comment type="subcellular location">
    <subcellularLocation>
        <location evidence="1">Membrane</location>
    </subcellularLocation>
</comment>
<evidence type="ECO:0000256" key="5">
    <source>
        <dbReference type="ARBA" id="ARBA00022989"/>
    </source>
</evidence>